<dbReference type="InterPro" id="IPR013024">
    <property type="entry name" value="GGCT-like"/>
</dbReference>
<accession>A0AA38RUB4</accession>
<dbReference type="CDD" id="cd06661">
    <property type="entry name" value="GGCT_like"/>
    <property type="match status" value="1"/>
</dbReference>
<comment type="caution">
    <text evidence="5">The sequence shown here is derived from an EMBL/GenBank/DDBJ whole genome shotgun (WGS) entry which is preliminary data.</text>
</comment>
<dbReference type="PANTHER" id="PTHR31544">
    <property type="entry name" value="AIG2-LIKE PROTEIN D"/>
    <property type="match status" value="1"/>
</dbReference>
<comment type="similarity">
    <text evidence="1">Belongs to the gamma-glutamylcyclotransferase family.</text>
</comment>
<keyword evidence="2" id="KW-0808">Transferase</keyword>
<dbReference type="GO" id="GO:0016740">
    <property type="term" value="F:transferase activity"/>
    <property type="evidence" value="ECO:0007669"/>
    <property type="project" value="UniProtKB-KW"/>
</dbReference>
<dbReference type="SUPFAM" id="SSF110857">
    <property type="entry name" value="Gamma-glutamyl cyclotransferase-like"/>
    <property type="match status" value="1"/>
</dbReference>
<sequence>MSDNTTQLKSGGGSHCAFFYGTLMVPEIFYSVCYNNSKVPAEITKRHTFTPAILHSYCRRRVKHADYPGITPDEKHEVFGTYATGLSDANMFKLDTFEGFEYSRETVKVKLLTHVGNAKGEGNVEGEERSAEVYVFRFPGELEDKEWDLEHFRKEKLHIWTRDGYVFEDTDENERAYVASDNPRS</sequence>
<dbReference type="Pfam" id="PF06094">
    <property type="entry name" value="GGACT"/>
    <property type="match status" value="1"/>
</dbReference>
<dbReference type="InterPro" id="IPR009288">
    <property type="entry name" value="AIG2-like_dom"/>
</dbReference>
<dbReference type="Gene3D" id="3.10.490.10">
    <property type="entry name" value="Gamma-glutamyl cyclotransferase-like"/>
    <property type="match status" value="1"/>
</dbReference>
<evidence type="ECO:0000313" key="6">
    <source>
        <dbReference type="Proteomes" id="UP001174691"/>
    </source>
</evidence>
<reference evidence="5" key="1">
    <citation type="submission" date="2022-07" db="EMBL/GenBank/DDBJ databases">
        <title>Fungi with potential for degradation of polypropylene.</title>
        <authorList>
            <person name="Gostincar C."/>
        </authorList>
    </citation>
    <scope>NUCLEOTIDE SEQUENCE</scope>
    <source>
        <strain evidence="5">EXF-13287</strain>
    </source>
</reference>
<organism evidence="5 6">
    <name type="scientific">Coniochaeta hoffmannii</name>
    <dbReference type="NCBI Taxonomy" id="91930"/>
    <lineage>
        <taxon>Eukaryota</taxon>
        <taxon>Fungi</taxon>
        <taxon>Dikarya</taxon>
        <taxon>Ascomycota</taxon>
        <taxon>Pezizomycotina</taxon>
        <taxon>Sordariomycetes</taxon>
        <taxon>Sordariomycetidae</taxon>
        <taxon>Coniochaetales</taxon>
        <taxon>Coniochaetaceae</taxon>
        <taxon>Coniochaeta</taxon>
    </lineage>
</organism>
<name>A0AA38RUB4_9PEZI</name>
<proteinExistence type="inferred from homology"/>
<evidence type="ECO:0000313" key="5">
    <source>
        <dbReference type="EMBL" id="KAJ9158238.1"/>
    </source>
</evidence>
<evidence type="ECO:0000256" key="1">
    <source>
        <dbReference type="ARBA" id="ARBA00008861"/>
    </source>
</evidence>
<protein>
    <recommendedName>
        <fullName evidence="3">Putative gamma-glutamylcyclotransferase</fullName>
    </recommendedName>
</protein>
<dbReference type="AlphaFoldDB" id="A0AA38RUB4"/>
<keyword evidence="6" id="KW-1185">Reference proteome</keyword>
<dbReference type="Proteomes" id="UP001174691">
    <property type="component" value="Unassembled WGS sequence"/>
</dbReference>
<evidence type="ECO:0000256" key="2">
    <source>
        <dbReference type="ARBA" id="ARBA00022679"/>
    </source>
</evidence>
<evidence type="ECO:0000256" key="3">
    <source>
        <dbReference type="ARBA" id="ARBA00030602"/>
    </source>
</evidence>
<evidence type="ECO:0000259" key="4">
    <source>
        <dbReference type="Pfam" id="PF06094"/>
    </source>
</evidence>
<dbReference type="EMBL" id="JANBVN010000039">
    <property type="protein sequence ID" value="KAJ9158238.1"/>
    <property type="molecule type" value="Genomic_DNA"/>
</dbReference>
<dbReference type="PANTHER" id="PTHR31544:SF2">
    <property type="entry name" value="AIG2-LIKE PROTEIN D"/>
    <property type="match status" value="1"/>
</dbReference>
<feature type="domain" description="Gamma-glutamylcyclotransferase AIG2-like" evidence="4">
    <location>
        <begin position="18"/>
        <end position="147"/>
    </location>
</feature>
<gene>
    <name evidence="5" type="ORF">NKR19_g3509</name>
</gene>
<dbReference type="InterPro" id="IPR045038">
    <property type="entry name" value="AIG2-like"/>
</dbReference>
<dbReference type="InterPro" id="IPR036568">
    <property type="entry name" value="GGCT-like_sf"/>
</dbReference>